<keyword evidence="1" id="KW-1133">Transmembrane helix</keyword>
<dbReference type="GO" id="GO:0005737">
    <property type="term" value="C:cytoplasm"/>
    <property type="evidence" value="ECO:0006056"/>
    <property type="project" value="Others"/>
</dbReference>
<reference evidence="3 4" key="2">
    <citation type="journal article" date="2005" name="Science">
        <title>The genome of the African trypanosome Trypanosoma brucei.</title>
        <authorList>
            <person name="Berriman M."/>
            <person name="Ghedin E."/>
            <person name="Hertz-Fowler C."/>
            <person name="Blandin G."/>
            <person name="Renauld H."/>
            <person name="Bartholomeu D.C."/>
            <person name="Lennard N.J."/>
            <person name="Caler E."/>
            <person name="Hamlin N.E."/>
            <person name="Haas B."/>
            <person name="Bohme U."/>
            <person name="Hannick L."/>
            <person name="Aslett M.A."/>
            <person name="Shallom J."/>
            <person name="Marcello L."/>
            <person name="Hou L."/>
            <person name="Wickstead B."/>
            <person name="Alsmark U.C."/>
            <person name="Arrowsmith C."/>
            <person name="Atkin R.J."/>
            <person name="Barron A.J."/>
            <person name="Bringaud F."/>
            <person name="Brooks K."/>
            <person name="Carrington M."/>
            <person name="Cherevach I."/>
            <person name="Chillingworth T.J."/>
            <person name="Churcher C."/>
            <person name="Clark L.N."/>
            <person name="Corton C.H."/>
            <person name="Cronin A."/>
            <person name="Davies R.M."/>
            <person name="Doggett J."/>
            <person name="Djikeng A."/>
            <person name="Feldblyum T."/>
            <person name="Field M.C."/>
            <person name="Fraser A."/>
            <person name="Goodhead I."/>
            <person name="Hance Z."/>
            <person name="Harper D."/>
            <person name="Harris B.R."/>
            <person name="Hauser H."/>
            <person name="Hostetler J."/>
            <person name="Ivens A."/>
            <person name="Jagels K."/>
            <person name="Johnson D."/>
            <person name="Johnson J."/>
            <person name="Jones K."/>
            <person name="Kerhornou A.X."/>
            <person name="Koo H."/>
            <person name="Larke N."/>
            <person name="Landfear S."/>
            <person name="Larkin C."/>
            <person name="Leech V."/>
            <person name="Line A."/>
            <person name="Lord A."/>
            <person name="Macleod A."/>
            <person name="Mooney P.J."/>
            <person name="Moule S."/>
            <person name="Martin D.M."/>
            <person name="Morgan G.W."/>
            <person name="Mungall K."/>
            <person name="Norbertczak H."/>
            <person name="Ormond D."/>
            <person name="Pai G."/>
            <person name="Peacock C.S."/>
            <person name="Peterson J."/>
            <person name="Quail M.A."/>
            <person name="Rabbinowitsch E."/>
            <person name="Rajandream M.A."/>
            <person name="Reitter C."/>
            <person name="Salzberg S.L."/>
            <person name="Sanders M."/>
            <person name="Schobel S."/>
            <person name="Sharp S."/>
            <person name="Simmonds M."/>
            <person name="Simpson A.J."/>
            <person name="Tallon L."/>
            <person name="Turner C.M."/>
            <person name="Tait A."/>
            <person name="Tivey A.R."/>
            <person name="Van Aken S."/>
            <person name="Walker D."/>
            <person name="Wanless D."/>
            <person name="Wang S."/>
            <person name="White B."/>
            <person name="White O."/>
            <person name="Whitehead S."/>
            <person name="Woodward J."/>
            <person name="Wortman J."/>
            <person name="Adams M.D."/>
            <person name="Embley T.M."/>
            <person name="Gull K."/>
            <person name="Ullu E."/>
            <person name="Barry J.D."/>
            <person name="Fairlamb A.H."/>
            <person name="Opperdoes F."/>
            <person name="Barrell B.G."/>
            <person name="Donelson J.E."/>
            <person name="Hall N."/>
            <person name="Fraser C.M."/>
            <person name="Melville S.E."/>
            <person name="El-Sayed N.M."/>
        </authorList>
    </citation>
    <scope>NUCLEOTIDE SEQUENCE [LARGE SCALE GENOMIC DNA]</scope>
    <source>
        <strain evidence="3 4">927/4 GUTat10.1</strain>
    </source>
</reference>
<keyword evidence="1" id="KW-0472">Membrane</keyword>
<dbReference type="GeneID" id="3658893"/>
<sequence length="184" mass="21069">MKIEDNDDDLPFSLLRTGEVFLLYSTLFSLWVGSQFRRCMWEGKKTGKKENKQRGAKTKQNTAACPQRSAWLKGKSNFVLCHICVIGSLKDFFYIFSVWFINVLTSTHLCPPLFTCFTFSLFLLSLSLLYHAHLPRLWLLLLSLPLPSSLPSQLPLLLLFFKKPVPLSLSSLSACGIEFDTFFF</sequence>
<accession>Q57Y51</accession>
<reference evidence="2" key="3">
    <citation type="submission" date="2005-04" db="EMBL/GenBank/DDBJ databases">
        <title>.</title>
        <authorList>
            <person name="Ghedin E."/>
            <person name="Blandin G."/>
            <person name="Bartholomeu D."/>
            <person name="Caler E."/>
            <person name="Haas B."/>
            <person name="Hannick L."/>
            <person name="Shallom J."/>
            <person name="Hou L."/>
            <person name="Djikeng A."/>
            <person name="Feldblyum T."/>
            <person name="Hostetler J."/>
            <person name="Johnson J."/>
            <person name="Jones K."/>
            <person name="Koo H.L."/>
            <person name="Larkin C."/>
            <person name="Pai G."/>
            <person name="Peterson J."/>
            <person name="Khalak H.G."/>
            <person name="Salzberg S."/>
            <person name="Simpson A.J."/>
            <person name="Tallon L."/>
            <person name="Van Aken S."/>
            <person name="Wanless D."/>
            <person name="White O."/>
            <person name="Wortman J."/>
            <person name="Fraser C.M."/>
            <person name="El-Sayed N.M.A."/>
        </authorList>
    </citation>
    <scope>NUCLEOTIDE SEQUENCE</scope>
    <source>
        <strain evidence="2">GUTat10.1</strain>
    </source>
</reference>
<proteinExistence type="predicted"/>
<reference evidence="3" key="1">
    <citation type="journal article" date="2005" name="Science">
        <title>Comparative genomics of trypanosomatid parasitic protozoa.</title>
        <authorList>
            <person name="El-Sayed N.M."/>
            <person name="Myler P.J."/>
            <person name="Blandin G."/>
            <person name="Berriman M."/>
            <person name="Crabtree J."/>
            <person name="Aggarwal G."/>
            <person name="Caler E."/>
            <person name="Renauld H."/>
            <person name="Worthey E.A."/>
            <person name="Hertz-Fowler C."/>
            <person name="Ghedin E."/>
            <person name="Peacock C."/>
            <person name="Bartholomeu D.C."/>
            <person name="Haas B.J."/>
            <person name="Tran A.N."/>
            <person name="Wortman J.R."/>
            <person name="Alsmark U.C."/>
            <person name="Angiuoli S."/>
            <person name="Anupama A."/>
            <person name="Badger J."/>
            <person name="Bringaud F."/>
            <person name="Cadag E."/>
            <person name="Carlton J.M."/>
            <person name="Cerqueira G.C."/>
            <person name="Creasy T."/>
            <person name="Delcher A.L."/>
            <person name="Djikeng A."/>
            <person name="Embley T.M."/>
            <person name="Hauser C."/>
            <person name="Ivens A.C."/>
            <person name="Kummerfeld S.K."/>
            <person name="Pereira-Leal J.B."/>
            <person name="Nilsson D."/>
            <person name="Peterson J."/>
            <person name="Salzberg S.L."/>
            <person name="Shallom J."/>
            <person name="Silva J.C."/>
            <person name="Sundaram J."/>
            <person name="Westenberger S."/>
            <person name="White O."/>
            <person name="Melville S.E."/>
            <person name="Donelson J.E."/>
            <person name="Andersson B."/>
            <person name="Stuart K.D."/>
            <person name="Hall N."/>
        </authorList>
    </citation>
    <scope>NUCLEOTIDE SEQUENCE</scope>
    <source>
        <strain evidence="3">927/4 GUTat10.1</strain>
    </source>
</reference>
<evidence type="ECO:0000256" key="1">
    <source>
        <dbReference type="SAM" id="Phobius"/>
    </source>
</evidence>
<feature type="transmembrane region" description="Helical" evidence="1">
    <location>
        <begin position="78"/>
        <end position="100"/>
    </location>
</feature>
<dbReference type="InParanoid" id="Q57Y51"/>
<dbReference type="GO" id="GO:0031981">
    <property type="term" value="C:nuclear lumen"/>
    <property type="evidence" value="ECO:0006056"/>
    <property type="project" value="Others"/>
</dbReference>
<organism evidence="2 4">
    <name type="scientific">Trypanosoma brucei brucei (strain 927/4 GUTat10.1)</name>
    <dbReference type="NCBI Taxonomy" id="185431"/>
    <lineage>
        <taxon>Eukaryota</taxon>
        <taxon>Discoba</taxon>
        <taxon>Euglenozoa</taxon>
        <taxon>Kinetoplastea</taxon>
        <taxon>Metakinetoplastina</taxon>
        <taxon>Trypanosomatida</taxon>
        <taxon>Trypanosomatidae</taxon>
        <taxon>Trypanosoma</taxon>
    </lineage>
</organism>
<dbReference type="KEGG" id="tbr:Tb927.7.6780"/>
<protein>
    <submittedName>
        <fullName evidence="2">Uncharacterized protein</fullName>
    </submittedName>
</protein>
<evidence type="ECO:0000313" key="4">
    <source>
        <dbReference type="Proteomes" id="UP000008524"/>
    </source>
</evidence>
<keyword evidence="1" id="KW-0812">Transmembrane</keyword>
<keyword evidence="4" id="KW-1185">Reference proteome</keyword>
<dbReference type="EMBL" id="AC159409">
    <property type="protein sequence ID" value="AAX69468.1"/>
    <property type="molecule type" value="Genomic_DNA"/>
</dbReference>
<name>Q57Y51_TRYB2</name>
<gene>
    <name evidence="3" type="primary">Tb07.15M23.610</name>
    <name evidence="2" type="ORF">Tb927.7.6780</name>
</gene>
<dbReference type="EMBL" id="CP000070">
    <property type="protein sequence ID" value="AAZ12739.1"/>
    <property type="molecule type" value="Genomic_DNA"/>
</dbReference>
<dbReference type="AlphaFoldDB" id="Q57Y51"/>
<evidence type="ECO:0000313" key="2">
    <source>
        <dbReference type="EMBL" id="AAX69468.1"/>
    </source>
</evidence>
<dbReference type="VEuPathDB" id="TriTrypDB:Tb927.7.6780"/>
<reference evidence="3" key="4">
    <citation type="submission" date="2005-04" db="EMBL/GenBank/DDBJ databases">
        <title>Sequencing, closure, and annotation of Trypanosoma brucei chromosomes 2 through 8.</title>
        <authorList>
            <person name="Ghedin E."/>
            <person name="Blandin G."/>
            <person name="Bartholomeu D."/>
            <person name="Caler E."/>
            <person name="Haas B."/>
            <person name="Hannick L."/>
            <person name="Shallom J."/>
            <person name="Hou L."/>
            <person name="Djikeng A."/>
            <person name="Feldblyum T."/>
            <person name="Hostetler J."/>
            <person name="Johnson J."/>
            <person name="Jones K."/>
            <person name="Koo H.L."/>
            <person name="Larkin C."/>
            <person name="Pai G."/>
            <person name="Peterson J."/>
            <person name="Khalak H.G."/>
            <person name="Salzberg S."/>
            <person name="Simpson A.J."/>
            <person name="Tallon L."/>
            <person name="Van Aken S."/>
            <person name="Wanless D."/>
            <person name="White O."/>
            <person name="Wortman J."/>
            <person name="Fraser C.M."/>
            <person name="El-Sayed N.M.A."/>
        </authorList>
    </citation>
    <scope>NUCLEOTIDE SEQUENCE</scope>
    <source>
        <strain evidence="3">927/4 GUTat10.1</strain>
    </source>
</reference>
<evidence type="ECO:0000313" key="3">
    <source>
        <dbReference type="EMBL" id="AAZ12739.1"/>
    </source>
</evidence>
<feature type="transmembrane region" description="Helical" evidence="1">
    <location>
        <begin position="137"/>
        <end position="161"/>
    </location>
</feature>
<feature type="transmembrane region" description="Helical" evidence="1">
    <location>
        <begin position="112"/>
        <end position="130"/>
    </location>
</feature>
<feature type="transmembrane region" description="Helical" evidence="1">
    <location>
        <begin position="20"/>
        <end position="36"/>
    </location>
</feature>
<dbReference type="RefSeq" id="XP_846298.1">
    <property type="nucleotide sequence ID" value="XM_841205.1"/>
</dbReference>
<accession>D6XJK6</accession>
<dbReference type="PaxDb" id="5691-AAZ12739"/>
<dbReference type="Proteomes" id="UP000008524">
    <property type="component" value="Chromosome 7"/>
</dbReference>